<dbReference type="EMBL" id="SRLO01000565">
    <property type="protein sequence ID" value="TNN51950.1"/>
    <property type="molecule type" value="Genomic_DNA"/>
</dbReference>
<evidence type="ECO:0000313" key="2">
    <source>
        <dbReference type="Proteomes" id="UP000314294"/>
    </source>
</evidence>
<accession>A0A4Z2GF90</accession>
<comment type="caution">
    <text evidence="1">The sequence shown here is derived from an EMBL/GenBank/DDBJ whole genome shotgun (WGS) entry which is preliminary data.</text>
</comment>
<organism evidence="1 2">
    <name type="scientific">Liparis tanakae</name>
    <name type="common">Tanaka's snailfish</name>
    <dbReference type="NCBI Taxonomy" id="230148"/>
    <lineage>
        <taxon>Eukaryota</taxon>
        <taxon>Metazoa</taxon>
        <taxon>Chordata</taxon>
        <taxon>Craniata</taxon>
        <taxon>Vertebrata</taxon>
        <taxon>Euteleostomi</taxon>
        <taxon>Actinopterygii</taxon>
        <taxon>Neopterygii</taxon>
        <taxon>Teleostei</taxon>
        <taxon>Neoteleostei</taxon>
        <taxon>Acanthomorphata</taxon>
        <taxon>Eupercaria</taxon>
        <taxon>Perciformes</taxon>
        <taxon>Cottioidei</taxon>
        <taxon>Cottales</taxon>
        <taxon>Liparidae</taxon>
        <taxon>Liparis</taxon>
    </lineage>
</organism>
<keyword evidence="2" id="KW-1185">Reference proteome</keyword>
<reference evidence="1 2" key="1">
    <citation type="submission" date="2019-03" db="EMBL/GenBank/DDBJ databases">
        <title>First draft genome of Liparis tanakae, snailfish: a comprehensive survey of snailfish specific genes.</title>
        <authorList>
            <person name="Kim W."/>
            <person name="Song I."/>
            <person name="Jeong J.-H."/>
            <person name="Kim D."/>
            <person name="Kim S."/>
            <person name="Ryu S."/>
            <person name="Song J.Y."/>
            <person name="Lee S.K."/>
        </authorList>
    </citation>
    <scope>NUCLEOTIDE SEQUENCE [LARGE SCALE GENOMIC DNA]</scope>
    <source>
        <tissue evidence="1">Muscle</tissue>
    </source>
</reference>
<evidence type="ECO:0000313" key="1">
    <source>
        <dbReference type="EMBL" id="TNN51950.1"/>
    </source>
</evidence>
<dbReference type="AlphaFoldDB" id="A0A4Z2GF90"/>
<dbReference type="Proteomes" id="UP000314294">
    <property type="component" value="Unassembled WGS sequence"/>
</dbReference>
<sequence>MELTTEPLPSLPTSSNIHLHLQIQALCVVALPSQNIPSEAVSLTHPTPPHHRALIPHGLRRFTDVSRCAPLRAPSAVL</sequence>
<proteinExistence type="predicted"/>
<protein>
    <submittedName>
        <fullName evidence="1">Uncharacterized protein</fullName>
    </submittedName>
</protein>
<name>A0A4Z2GF90_9TELE</name>
<gene>
    <name evidence="1" type="ORF">EYF80_037857</name>
</gene>